<evidence type="ECO:0000313" key="3">
    <source>
        <dbReference type="Proteomes" id="UP000051497"/>
    </source>
</evidence>
<evidence type="ECO:0000313" key="2">
    <source>
        <dbReference type="EMBL" id="MCS5711873.1"/>
    </source>
</evidence>
<keyword evidence="3" id="KW-1185">Reference proteome</keyword>
<dbReference type="AlphaFoldDB" id="A0A0Q9Z0I1"/>
<comment type="caution">
    <text evidence="1">The sequence shown here is derived from an EMBL/GenBank/DDBJ whole genome shotgun (WGS) entry which is preliminary data.</text>
</comment>
<dbReference type="STRING" id="295108.HT99x_00307"/>
<reference evidence="2" key="2">
    <citation type="journal article" date="2016" name="Genome Announc.">
        <title>Draft Genome Sequences of Two Novel Amoeba-Resistant Intranuclear Bacteria, 'Candidatus Berkiella cookevillensis' and 'Candidatus Berkiella aquae'.</title>
        <authorList>
            <person name="Mehari Y.T."/>
            <person name="Arivett B.A."/>
            <person name="Farone A.L."/>
            <person name="Gunderson J.H."/>
            <person name="Farone M.B."/>
        </authorList>
    </citation>
    <scope>NUCLEOTIDE SEQUENCE</scope>
    <source>
        <strain evidence="2">HT99</strain>
    </source>
</reference>
<reference evidence="2" key="3">
    <citation type="submission" date="2021-06" db="EMBL/GenBank/DDBJ databases">
        <title>Genomic Description and Analysis of Intracellular Bacteria, Candidatus Berkiella cookevillensis and Candidatus Berkiella aquae.</title>
        <authorList>
            <person name="Kidane D.T."/>
            <person name="Mehari Y.T."/>
            <person name="Rice F.C."/>
            <person name="Arivett B.A."/>
            <person name="Farone A.L."/>
            <person name="Berk S.G."/>
            <person name="Farone M.B."/>
        </authorList>
    </citation>
    <scope>NUCLEOTIDE SEQUENCE</scope>
    <source>
        <strain evidence="2">HT99</strain>
    </source>
</reference>
<proteinExistence type="predicted"/>
<dbReference type="PATRIC" id="fig|1590043.3.peg.309"/>
<dbReference type="EMBL" id="LKAJ02000001">
    <property type="protein sequence ID" value="MCS5711873.1"/>
    <property type="molecule type" value="Genomic_DNA"/>
</dbReference>
<dbReference type="EMBL" id="LKAJ01000001">
    <property type="protein sequence ID" value="KRG22766.1"/>
    <property type="molecule type" value="Genomic_DNA"/>
</dbReference>
<reference evidence="1" key="1">
    <citation type="submission" date="2015-09" db="EMBL/GenBank/DDBJ databases">
        <title>Draft Genome Sequences of Two Novel Amoeba-resistant Intranuclear Bacteria, Candidatus Berkiella cookevillensis and Candidatus Berkiella aquae.</title>
        <authorList>
            <person name="Mehari Y.T."/>
            <person name="Arivett B.A."/>
            <person name="Farone A.L."/>
            <person name="Gunderson J.H."/>
            <person name="Farone M.B."/>
        </authorList>
    </citation>
    <scope>NUCLEOTIDE SEQUENCE [LARGE SCALE GENOMIC DNA]</scope>
    <source>
        <strain evidence="1">HT99</strain>
    </source>
</reference>
<organism evidence="1">
    <name type="scientific">Candidatus Berkiella aquae</name>
    <dbReference type="NCBI Taxonomy" id="295108"/>
    <lineage>
        <taxon>Bacteria</taxon>
        <taxon>Pseudomonadati</taxon>
        <taxon>Pseudomonadota</taxon>
        <taxon>Gammaproteobacteria</taxon>
        <taxon>Candidatus Berkiellales</taxon>
        <taxon>Candidatus Berkiellaceae</taxon>
        <taxon>Candidatus Berkiella</taxon>
    </lineage>
</organism>
<protein>
    <submittedName>
        <fullName evidence="1">Uncharacterized protein</fullName>
    </submittedName>
</protein>
<sequence length="213" mass="24520">MKEKKAKALEKLKRTSLDYASPLKNRTLLQNLKEKGESVVKPFCLLYDKTMTQAGVGEKVFARFQATGSEIPFYRLSTVLNEQGEKRYQLRSNKDDRIVTPNSKYSYVVISNQTGEFELRIGNMHHHYLANKKIEVYAAGEIFFDGWDATTRSADILKINPCSGGYHTDEEEELVRAFKNCSIQDVLEKVGLPKDKFQPYIKPEDKRRHSFSL</sequence>
<evidence type="ECO:0000313" key="1">
    <source>
        <dbReference type="EMBL" id="KRG22766.1"/>
    </source>
</evidence>
<name>A0A0Q9Z0I1_9GAMM</name>
<dbReference type="RefSeq" id="WP_075064946.1">
    <property type="nucleotide sequence ID" value="NZ_LKAJ02000001.1"/>
</dbReference>
<dbReference type="Proteomes" id="UP000051497">
    <property type="component" value="Unassembled WGS sequence"/>
</dbReference>
<accession>A0A0Q9Z0I1</accession>
<gene>
    <name evidence="1" type="ORF">HT99x_00307</name>
    <name evidence="2" type="ORF">HT99x_010555</name>
</gene>